<dbReference type="KEGG" id="bcoh:BC6307_07255"/>
<organism evidence="1 2">
    <name type="scientific">Sutcliffiella cohnii</name>
    <dbReference type="NCBI Taxonomy" id="33932"/>
    <lineage>
        <taxon>Bacteria</taxon>
        <taxon>Bacillati</taxon>
        <taxon>Bacillota</taxon>
        <taxon>Bacilli</taxon>
        <taxon>Bacillales</taxon>
        <taxon>Bacillaceae</taxon>
        <taxon>Sutcliffiella</taxon>
    </lineage>
</organism>
<reference evidence="1 2" key="1">
    <citation type="submission" date="2016-12" db="EMBL/GenBank/DDBJ databases">
        <title>The whole genome sequencing and assembly of Bacillus cohnii DSM 6307T strain.</title>
        <authorList>
            <person name="Lee Y.-J."/>
            <person name="Yi H."/>
            <person name="Bahn Y.-S."/>
            <person name="Kim J.F."/>
            <person name="Lee D.-W."/>
        </authorList>
    </citation>
    <scope>NUCLEOTIDE SEQUENCE [LARGE SCALE GENOMIC DNA]</scope>
    <source>
        <strain evidence="1 2">DSM 6307</strain>
    </source>
</reference>
<dbReference type="EMBL" id="CP018866">
    <property type="protein sequence ID" value="AST91089.1"/>
    <property type="molecule type" value="Genomic_DNA"/>
</dbReference>
<dbReference type="PROSITE" id="PS50096">
    <property type="entry name" value="IQ"/>
    <property type="match status" value="1"/>
</dbReference>
<evidence type="ECO:0000313" key="1">
    <source>
        <dbReference type="EMBL" id="AST91089.1"/>
    </source>
</evidence>
<dbReference type="RefSeq" id="WP_066411179.1">
    <property type="nucleotide sequence ID" value="NZ_CP018866.1"/>
</dbReference>
<evidence type="ECO:0000313" key="2">
    <source>
        <dbReference type="Proteomes" id="UP000215224"/>
    </source>
</evidence>
<accession>A0A223KNS4</accession>
<keyword evidence="2" id="KW-1185">Reference proteome</keyword>
<dbReference type="AlphaFoldDB" id="A0A223KNS4"/>
<dbReference type="STRING" id="1314751.GCA_001591425_00323"/>
<dbReference type="Proteomes" id="UP000215224">
    <property type="component" value="Chromosome"/>
</dbReference>
<protein>
    <submittedName>
        <fullName evidence="1">Uncharacterized protein</fullName>
    </submittedName>
</protein>
<name>A0A223KNS4_9BACI</name>
<proteinExistence type="predicted"/>
<sequence length="219" mass="25380">MTIVNKEAVKEFQTFSSITKLDQTVRGYLFRHKYTFLPSTEKVLKCIWRNAGDVYGVCDYTLDKIETEVKLSRNQVDRAINQLIRLNIIESILTPRDVGKRRILLVIQPDMDYTKFSKEEEMIGLSSLESIPKDFIDFGTSYFSEEKVHQLWAHVLELEKNSETDIPLGELLDEVISALIDSTALISGVPAEVREKLFYQNVEKLFHAEEKKLVEFNRL</sequence>
<gene>
    <name evidence="1" type="ORF">BC6307_07255</name>
</gene>